<organism evidence="2 3">
    <name type="scientific">Siphonobacter aquaeclarae</name>
    <dbReference type="NCBI Taxonomy" id="563176"/>
    <lineage>
        <taxon>Bacteria</taxon>
        <taxon>Pseudomonadati</taxon>
        <taxon>Bacteroidota</taxon>
        <taxon>Cytophagia</taxon>
        <taxon>Cytophagales</taxon>
        <taxon>Cytophagaceae</taxon>
        <taxon>Siphonobacter</taxon>
    </lineage>
</organism>
<name>A0A1G9XU54_9BACT</name>
<dbReference type="STRING" id="563176.SAMN04488090_4744"/>
<dbReference type="InterPro" id="IPR011250">
    <property type="entry name" value="OMP/PagP_B-barrel"/>
</dbReference>
<evidence type="ECO:0000256" key="1">
    <source>
        <dbReference type="SAM" id="SignalP"/>
    </source>
</evidence>
<protein>
    <submittedName>
        <fullName evidence="2">Uncharacterized protein</fullName>
    </submittedName>
</protein>
<keyword evidence="3" id="KW-1185">Reference proteome</keyword>
<dbReference type="EMBL" id="FNGS01000011">
    <property type="protein sequence ID" value="SDM99946.1"/>
    <property type="molecule type" value="Genomic_DNA"/>
</dbReference>
<evidence type="ECO:0000313" key="3">
    <source>
        <dbReference type="Proteomes" id="UP000198901"/>
    </source>
</evidence>
<feature type="signal peptide" evidence="1">
    <location>
        <begin position="1"/>
        <end position="19"/>
    </location>
</feature>
<dbReference type="RefSeq" id="WP_093208556.1">
    <property type="nucleotide sequence ID" value="NZ_FNGS01000011.1"/>
</dbReference>
<sequence length="248" mass="27080">MRKYALLSGLLLVASLVHAQSDFFIKVGAGLSIPYGKFEDAETQDLAKLVRTGPNIGLTIGHDFGRHWGLALTGAVWQHAVRNERMTEYLKEQYLPAAYQPYVKSLGTSSNNFRFVTGYLSPYYAFYLGERLRVDIRLNGGIMYMQFPVIRGDGTATSPLDGKDYPLSVVTAESSAASFTYGAGGSLTYHVTGAFRVFADVDGLRSHPKFDDISVKGSLGPVTLDTVRPGFTQTAGTLSIRFGAGFFF</sequence>
<keyword evidence="1" id="KW-0732">Signal</keyword>
<reference evidence="2 3" key="1">
    <citation type="submission" date="2016-10" db="EMBL/GenBank/DDBJ databases">
        <authorList>
            <person name="de Groot N.N."/>
        </authorList>
    </citation>
    <scope>NUCLEOTIDE SEQUENCE [LARGE SCALE GENOMIC DNA]</scope>
    <source>
        <strain evidence="2 3">DSM 21668</strain>
    </source>
</reference>
<accession>A0A1G9XU54</accession>
<evidence type="ECO:0000313" key="2">
    <source>
        <dbReference type="EMBL" id="SDM99946.1"/>
    </source>
</evidence>
<dbReference type="OrthoDB" id="950176at2"/>
<dbReference type="Proteomes" id="UP000198901">
    <property type="component" value="Unassembled WGS sequence"/>
</dbReference>
<dbReference type="AlphaFoldDB" id="A0A1G9XU54"/>
<feature type="chain" id="PRO_5011501395" evidence="1">
    <location>
        <begin position="20"/>
        <end position="248"/>
    </location>
</feature>
<dbReference type="SUPFAM" id="SSF56925">
    <property type="entry name" value="OMPA-like"/>
    <property type="match status" value="1"/>
</dbReference>
<proteinExistence type="predicted"/>
<gene>
    <name evidence="2" type="ORF">SAMN04488090_4744</name>
</gene>